<dbReference type="EMBL" id="JBHTJZ010000011">
    <property type="protein sequence ID" value="MFD0959791.1"/>
    <property type="molecule type" value="Genomic_DNA"/>
</dbReference>
<comment type="caution">
    <text evidence="1">The sequence shown here is derived from an EMBL/GenBank/DDBJ whole genome shotgun (WGS) entry which is preliminary data.</text>
</comment>
<gene>
    <name evidence="1" type="ORF">ACFQ2I_10355</name>
</gene>
<dbReference type="Proteomes" id="UP001596989">
    <property type="component" value="Unassembled WGS sequence"/>
</dbReference>
<reference evidence="2" key="1">
    <citation type="journal article" date="2019" name="Int. J. Syst. Evol. Microbiol.">
        <title>The Global Catalogue of Microorganisms (GCM) 10K type strain sequencing project: providing services to taxonomists for standard genome sequencing and annotation.</title>
        <authorList>
            <consortium name="The Broad Institute Genomics Platform"/>
            <consortium name="The Broad Institute Genome Sequencing Center for Infectious Disease"/>
            <person name="Wu L."/>
            <person name="Ma J."/>
        </authorList>
    </citation>
    <scope>NUCLEOTIDE SEQUENCE [LARGE SCALE GENOMIC DNA]</scope>
    <source>
        <strain evidence="2">CCUG 59129</strain>
    </source>
</reference>
<evidence type="ECO:0000313" key="1">
    <source>
        <dbReference type="EMBL" id="MFD0959791.1"/>
    </source>
</evidence>
<keyword evidence="2" id="KW-1185">Reference proteome</keyword>
<name>A0ABW3HQH9_9BACL</name>
<dbReference type="RefSeq" id="WP_377564051.1">
    <property type="nucleotide sequence ID" value="NZ_JBHTJZ010000011.1"/>
</dbReference>
<accession>A0ABW3HQH9</accession>
<protein>
    <submittedName>
        <fullName evidence="1">Uncharacterized protein</fullName>
    </submittedName>
</protein>
<sequence length="202" mass="20989">MAKNVLQKHWNGTSWEEIHPITKASNVVSGNGQSVEAQLGAATSAATPNTLAARDGSGRLKAAAPAAADDVARKAEVDAAKELANDYTDVKVASIPPPPVTSVNSKTGAVTLTKADVGLSGIQNYGIASQAQAEAGTASNVYMTPQRTKQAIDINSESIRSSGNLSLRAEVKSSPPSSPVDGDIWYDSMNKKFFGYANGGWV</sequence>
<organism evidence="1 2">
    <name type="scientific">Paenibacillus chungangensis</name>
    <dbReference type="NCBI Taxonomy" id="696535"/>
    <lineage>
        <taxon>Bacteria</taxon>
        <taxon>Bacillati</taxon>
        <taxon>Bacillota</taxon>
        <taxon>Bacilli</taxon>
        <taxon>Bacillales</taxon>
        <taxon>Paenibacillaceae</taxon>
        <taxon>Paenibacillus</taxon>
    </lineage>
</organism>
<proteinExistence type="predicted"/>
<evidence type="ECO:0000313" key="2">
    <source>
        <dbReference type="Proteomes" id="UP001596989"/>
    </source>
</evidence>